<dbReference type="Proteomes" id="UP000886653">
    <property type="component" value="Unassembled WGS sequence"/>
</dbReference>
<protein>
    <submittedName>
        <fullName evidence="1">Uncharacterized protein</fullName>
    </submittedName>
</protein>
<reference evidence="1" key="1">
    <citation type="submission" date="2013-11" db="EMBL/GenBank/DDBJ databases">
        <title>Genome sequence of the fusiform rust pathogen reveals effectors for host alternation and coevolution with pine.</title>
        <authorList>
            <consortium name="DOE Joint Genome Institute"/>
            <person name="Smith K."/>
            <person name="Pendleton A."/>
            <person name="Kubisiak T."/>
            <person name="Anderson C."/>
            <person name="Salamov A."/>
            <person name="Aerts A."/>
            <person name="Riley R."/>
            <person name="Clum A."/>
            <person name="Lindquist E."/>
            <person name="Ence D."/>
            <person name="Campbell M."/>
            <person name="Kronenberg Z."/>
            <person name="Feau N."/>
            <person name="Dhillon B."/>
            <person name="Hamelin R."/>
            <person name="Burleigh J."/>
            <person name="Smith J."/>
            <person name="Yandell M."/>
            <person name="Nelson C."/>
            <person name="Grigoriev I."/>
            <person name="Davis J."/>
        </authorList>
    </citation>
    <scope>NUCLEOTIDE SEQUENCE</scope>
    <source>
        <strain evidence="1">G11</strain>
    </source>
</reference>
<dbReference type="EMBL" id="MU167513">
    <property type="protein sequence ID" value="KAG0139852.1"/>
    <property type="molecule type" value="Genomic_DNA"/>
</dbReference>
<comment type="caution">
    <text evidence="1">The sequence shown here is derived from an EMBL/GenBank/DDBJ whole genome shotgun (WGS) entry which is preliminary data.</text>
</comment>
<organism evidence="1 2">
    <name type="scientific">Cronartium quercuum f. sp. fusiforme G11</name>
    <dbReference type="NCBI Taxonomy" id="708437"/>
    <lineage>
        <taxon>Eukaryota</taxon>
        <taxon>Fungi</taxon>
        <taxon>Dikarya</taxon>
        <taxon>Basidiomycota</taxon>
        <taxon>Pucciniomycotina</taxon>
        <taxon>Pucciniomycetes</taxon>
        <taxon>Pucciniales</taxon>
        <taxon>Coleosporiaceae</taxon>
        <taxon>Cronartium</taxon>
    </lineage>
</organism>
<feature type="non-terminal residue" evidence="1">
    <location>
        <position position="1"/>
    </location>
</feature>
<accession>A0A9P6T5G6</accession>
<dbReference type="AlphaFoldDB" id="A0A9P6T5G6"/>
<gene>
    <name evidence="1" type="ORF">CROQUDRAFT_54134</name>
</gene>
<evidence type="ECO:0000313" key="1">
    <source>
        <dbReference type="EMBL" id="KAG0139852.1"/>
    </source>
</evidence>
<keyword evidence="2" id="KW-1185">Reference proteome</keyword>
<name>A0A9P6T5G6_9BASI</name>
<proteinExistence type="predicted"/>
<sequence length="206" mass="23370">FSHLQRLLSKSPPKLDTNVNYSKHNTGGLFEVDNLTYNRLLLHPRPDNAHILQPFAREIGSLYRQEGNFFSKKSPNNIVKININGRYVWGKVSHILIVEGCSEEVIMIWKMKEVTDTNLDSIFHWLSLVHVIQGPKTEFVAASAIVSSHSYRDLSAWSLGFNLPSVLIMDINGQTYEQSNSADMDTVYTHGEFDNGMDVDNDISMI</sequence>
<evidence type="ECO:0000313" key="2">
    <source>
        <dbReference type="Proteomes" id="UP000886653"/>
    </source>
</evidence>